<keyword evidence="1" id="KW-0670">Pyruvate</keyword>
<evidence type="ECO:0000313" key="1">
    <source>
        <dbReference type="EMBL" id="RHW23848.1"/>
    </source>
</evidence>
<dbReference type="InterPro" id="IPR039556">
    <property type="entry name" value="ICL/PEPM"/>
</dbReference>
<dbReference type="Gene3D" id="3.20.20.60">
    <property type="entry name" value="Phosphoenolpyruvate-binding domains"/>
    <property type="match status" value="1"/>
</dbReference>
<accession>A0A417XTQ5</accession>
<reference evidence="1 2" key="1">
    <citation type="submission" date="2018-09" db="EMBL/GenBank/DDBJ databases">
        <title>Genome sequencing of Nocardioides immobilis CCTCC AB 2017083 for comparison to Nocardioides silvaticus.</title>
        <authorList>
            <person name="Li C."/>
            <person name="Wang G."/>
        </authorList>
    </citation>
    <scope>NUCLEOTIDE SEQUENCE [LARGE SCALE GENOMIC DNA]</scope>
    <source>
        <strain evidence="1 2">CCTCC AB 2017083</strain>
    </source>
</reference>
<proteinExistence type="predicted"/>
<dbReference type="Gene3D" id="6.10.250.2750">
    <property type="match status" value="1"/>
</dbReference>
<dbReference type="GO" id="GO:0016829">
    <property type="term" value="F:lyase activity"/>
    <property type="evidence" value="ECO:0007669"/>
    <property type="project" value="UniProtKB-KW"/>
</dbReference>
<dbReference type="Pfam" id="PF13714">
    <property type="entry name" value="PEP_mutase"/>
    <property type="match status" value="1"/>
</dbReference>
<organism evidence="1 2">
    <name type="scientific">Nocardioides immobilis</name>
    <dbReference type="NCBI Taxonomy" id="2049295"/>
    <lineage>
        <taxon>Bacteria</taxon>
        <taxon>Bacillati</taxon>
        <taxon>Actinomycetota</taxon>
        <taxon>Actinomycetes</taxon>
        <taxon>Propionibacteriales</taxon>
        <taxon>Nocardioidaceae</taxon>
        <taxon>Nocardioides</taxon>
    </lineage>
</organism>
<dbReference type="RefSeq" id="WP_118928494.1">
    <property type="nucleotide sequence ID" value="NZ_QXGH01000039.1"/>
</dbReference>
<gene>
    <name evidence="1" type="ORF">D0Z08_27540</name>
</gene>
<dbReference type="InterPro" id="IPR015813">
    <property type="entry name" value="Pyrv/PenolPyrv_kinase-like_dom"/>
</dbReference>
<evidence type="ECO:0000313" key="2">
    <source>
        <dbReference type="Proteomes" id="UP000283644"/>
    </source>
</evidence>
<dbReference type="OrthoDB" id="9780430at2"/>
<keyword evidence="1" id="KW-0456">Lyase</keyword>
<dbReference type="CDD" id="cd00377">
    <property type="entry name" value="ICL_PEPM"/>
    <property type="match status" value="1"/>
</dbReference>
<dbReference type="Proteomes" id="UP000283644">
    <property type="component" value="Unassembled WGS sequence"/>
</dbReference>
<keyword evidence="2" id="KW-1185">Reference proteome</keyword>
<dbReference type="InterPro" id="IPR040442">
    <property type="entry name" value="Pyrv_kinase-like_dom_sf"/>
</dbReference>
<dbReference type="EMBL" id="QXGH01000039">
    <property type="protein sequence ID" value="RHW23848.1"/>
    <property type="molecule type" value="Genomic_DNA"/>
</dbReference>
<dbReference type="PANTHER" id="PTHR42905">
    <property type="entry name" value="PHOSPHOENOLPYRUVATE CARBOXYLASE"/>
    <property type="match status" value="1"/>
</dbReference>
<sequence length="270" mass="28205">MDSSNERIAAFHQLHSSGCFVMPNPWDAGSARALELMGFPALATTSAGAAWTLGLPDNALTLPQALDHLRTVAGAVSVPVNADFQGGFAVEPEGVGENVKLAAATGIAGLSIEDSTGDEAAPLYDFDLAVERVRAARQAIDESDTGVLLTGRSEGFVVGRPDIDETIRRLQAYDEAGADCLYAPRIESIEHVTAIVEAVAPKPVNLLINAPFITVAEAAELGVRRISVGGTLARTAWGGFLEAARELADSGTVSRFVGLPNVDALLGRDL</sequence>
<dbReference type="AlphaFoldDB" id="A0A417XTQ5"/>
<protein>
    <submittedName>
        <fullName evidence="1">Isocitrate lyase/phosphoenolpyruvate mutase family protein</fullName>
    </submittedName>
</protein>
<dbReference type="PANTHER" id="PTHR42905:SF16">
    <property type="entry name" value="CARBOXYPHOSPHONOENOLPYRUVATE PHOSPHONOMUTASE-LIKE PROTEIN (AFU_ORTHOLOGUE AFUA_5G07230)"/>
    <property type="match status" value="1"/>
</dbReference>
<name>A0A417XTQ5_9ACTN</name>
<comment type="caution">
    <text evidence="1">The sequence shown here is derived from an EMBL/GenBank/DDBJ whole genome shotgun (WGS) entry which is preliminary data.</text>
</comment>
<dbReference type="SUPFAM" id="SSF51621">
    <property type="entry name" value="Phosphoenolpyruvate/pyruvate domain"/>
    <property type="match status" value="1"/>
</dbReference>